<keyword evidence="6 15" id="KW-0479">Metal-binding</keyword>
<feature type="transmembrane region" description="Helical" evidence="17">
    <location>
        <begin position="134"/>
        <end position="152"/>
    </location>
</feature>
<comment type="subcellular location">
    <subcellularLocation>
        <location evidence="14">Cell membrane</location>
        <topology evidence="14">Multi-pass membrane protein</topology>
    </subcellularLocation>
    <subcellularLocation>
        <location evidence="1">Membrane</location>
        <topology evidence="1">Multi-pass membrane protein</topology>
    </subcellularLocation>
</comment>
<dbReference type="InterPro" id="IPR008972">
    <property type="entry name" value="Cupredoxin"/>
</dbReference>
<dbReference type="GO" id="GO:0042773">
    <property type="term" value="P:ATP synthesis coupled electron transport"/>
    <property type="evidence" value="ECO:0007669"/>
    <property type="project" value="TreeGrafter"/>
</dbReference>
<dbReference type="eggNOG" id="COG1622">
    <property type="taxonomic scope" value="Bacteria"/>
</dbReference>
<dbReference type="PANTHER" id="PTHR22888">
    <property type="entry name" value="CYTOCHROME C OXIDASE, SUBUNIT II"/>
    <property type="match status" value="1"/>
</dbReference>
<evidence type="ECO:0000256" key="10">
    <source>
        <dbReference type="ARBA" id="ARBA00023008"/>
    </source>
</evidence>
<dbReference type="PRINTS" id="PR01166">
    <property type="entry name" value="CYCOXIDASEII"/>
</dbReference>
<dbReference type="GO" id="GO:0004129">
    <property type="term" value="F:cytochrome-c oxidase activity"/>
    <property type="evidence" value="ECO:0007669"/>
    <property type="project" value="UniProtKB-EC"/>
</dbReference>
<dbReference type="GO" id="GO:0016491">
    <property type="term" value="F:oxidoreductase activity"/>
    <property type="evidence" value="ECO:0007669"/>
    <property type="project" value="InterPro"/>
</dbReference>
<comment type="cofactor">
    <cofactor evidence="15">
        <name>Cu cation</name>
        <dbReference type="ChEBI" id="CHEBI:23378"/>
    </cofactor>
    <text evidence="15">Binds a copper A center.</text>
</comment>
<dbReference type="KEGG" id="cwo:Cwoe_1910"/>
<keyword evidence="7" id="KW-1278">Translocase</keyword>
<evidence type="ECO:0000313" key="21">
    <source>
        <dbReference type="Proteomes" id="UP000008229"/>
    </source>
</evidence>
<dbReference type="SUPFAM" id="SSF81464">
    <property type="entry name" value="Cytochrome c oxidase subunit II-like, transmembrane region"/>
    <property type="match status" value="1"/>
</dbReference>
<evidence type="ECO:0000256" key="3">
    <source>
        <dbReference type="ARBA" id="ARBA00022448"/>
    </source>
</evidence>
<evidence type="ECO:0000256" key="6">
    <source>
        <dbReference type="ARBA" id="ARBA00022723"/>
    </source>
</evidence>
<keyword evidence="21" id="KW-1185">Reference proteome</keyword>
<evidence type="ECO:0000256" key="2">
    <source>
        <dbReference type="ARBA" id="ARBA00007866"/>
    </source>
</evidence>
<evidence type="ECO:0000256" key="13">
    <source>
        <dbReference type="ARBA" id="ARBA00047816"/>
    </source>
</evidence>
<keyword evidence="9 17" id="KW-1133">Transmembrane helix</keyword>
<dbReference type="Proteomes" id="UP000008229">
    <property type="component" value="Chromosome"/>
</dbReference>
<protein>
    <recommendedName>
        <fullName evidence="15">Cytochrome c oxidase subunit 2</fullName>
        <ecNumber evidence="15">7.1.1.9</ecNumber>
    </recommendedName>
</protein>
<dbReference type="Pfam" id="PF00116">
    <property type="entry name" value="COX2"/>
    <property type="match status" value="1"/>
</dbReference>
<dbReference type="InterPro" id="IPR011759">
    <property type="entry name" value="Cyt_c_oxidase_su2_TM_dom"/>
</dbReference>
<dbReference type="Gene3D" id="1.10.287.90">
    <property type="match status" value="1"/>
</dbReference>
<evidence type="ECO:0000256" key="4">
    <source>
        <dbReference type="ARBA" id="ARBA00022660"/>
    </source>
</evidence>
<sequence length="334" mass="36533">MPIEQGNARQGGGSDGPIFRSGAPDAARRRFVDRIRAALRPETASIRRRLAAALLLATIGSLVFASGAFADFLTPESGGSPNADEIDSLYKIVLYIAIVVFVVVEGALFWSIWRFRAKKGAVAAQIHGNTRLEISWTVGAALILVALAAVTFSKLGSIQDPPNSGENGLQLADGVLTASTDEPSPPNGKKLTICVTGRQYIWRYTYGANCQRNAFGLPYSYEEMVAPADTTVVLDIEATDVIHSWWIPKLGGKFDAVPGYRNYTWFKAPRAGELYKGQCAELCGRNHADMTARVRIVTPAEYTAWLDRQRRDIAAADREVQQLRDQLTRDGDLN</sequence>
<feature type="domain" description="Cytochrome oxidase subunit II copper A binding" evidence="18">
    <location>
        <begin position="188"/>
        <end position="308"/>
    </location>
</feature>
<dbReference type="GO" id="GO:0005886">
    <property type="term" value="C:plasma membrane"/>
    <property type="evidence" value="ECO:0007669"/>
    <property type="project" value="UniProtKB-SubCell"/>
</dbReference>
<feature type="region of interest" description="Disordered" evidence="16">
    <location>
        <begin position="1"/>
        <end position="24"/>
    </location>
</feature>
<dbReference type="STRING" id="469383.Cwoe_1910"/>
<keyword evidence="3 14" id="KW-0813">Transport</keyword>
<name>D3F356_CONWI</name>
<feature type="domain" description="Cytochrome oxidase subunit II transmembrane region profile" evidence="19">
    <location>
        <begin position="64"/>
        <end position="162"/>
    </location>
</feature>
<dbReference type="InterPro" id="IPR045187">
    <property type="entry name" value="CcO_II"/>
</dbReference>
<comment type="similarity">
    <text evidence="2 14">Belongs to the cytochrome c oxidase subunit 2 family.</text>
</comment>
<dbReference type="SUPFAM" id="SSF49503">
    <property type="entry name" value="Cupredoxins"/>
    <property type="match status" value="1"/>
</dbReference>
<dbReference type="EC" id="7.1.1.9" evidence="15"/>
<reference evidence="20 21" key="1">
    <citation type="journal article" date="2010" name="Stand. Genomic Sci.">
        <title>Complete genome sequence of Conexibacter woesei type strain (ID131577).</title>
        <authorList>
            <person name="Pukall R."/>
            <person name="Lapidus A."/>
            <person name="Glavina Del Rio T."/>
            <person name="Copeland A."/>
            <person name="Tice H."/>
            <person name="Cheng J.-F."/>
            <person name="Lucas S."/>
            <person name="Chen F."/>
            <person name="Nolan M."/>
            <person name="Bruce D."/>
            <person name="Goodwin L."/>
            <person name="Pitluck S."/>
            <person name="Mavromatis K."/>
            <person name="Ivanova N."/>
            <person name="Ovchinnikova G."/>
            <person name="Pati A."/>
            <person name="Chen A."/>
            <person name="Palaniappan K."/>
            <person name="Land M."/>
            <person name="Hauser L."/>
            <person name="Chang Y.-J."/>
            <person name="Jeffries C.D."/>
            <person name="Chain P."/>
            <person name="Meincke L."/>
            <person name="Sims D."/>
            <person name="Brettin T."/>
            <person name="Detter J.C."/>
            <person name="Rohde M."/>
            <person name="Goeker M."/>
            <person name="Bristow J."/>
            <person name="Eisen J.A."/>
            <person name="Markowitz V."/>
            <person name="Kyrpides N.C."/>
            <person name="Klenk H.-P."/>
            <person name="Hugenholtz P."/>
        </authorList>
    </citation>
    <scope>NUCLEOTIDE SEQUENCE [LARGE SCALE GENOMIC DNA]</scope>
    <source>
        <strain evidence="21">DSM 14684 / CIP 108061 / JCM 11494 / NBRC 100937 / ID131577</strain>
    </source>
</reference>
<dbReference type="HOGENOM" id="CLU_036876_1_1_11"/>
<dbReference type="InterPro" id="IPR001505">
    <property type="entry name" value="Copper_CuA"/>
</dbReference>
<evidence type="ECO:0000256" key="16">
    <source>
        <dbReference type="SAM" id="MobiDB-lite"/>
    </source>
</evidence>
<evidence type="ECO:0000256" key="9">
    <source>
        <dbReference type="ARBA" id="ARBA00022989"/>
    </source>
</evidence>
<feature type="transmembrane region" description="Helical" evidence="17">
    <location>
        <begin position="92"/>
        <end position="113"/>
    </location>
</feature>
<keyword evidence="5 14" id="KW-0812">Transmembrane</keyword>
<comment type="function">
    <text evidence="12 15">Subunits I and II form the functional core of the enzyme complex. Electrons originating in cytochrome c are transferred via heme a and Cu(A) to the binuclear center formed by heme a3 and Cu(B).</text>
</comment>
<dbReference type="GO" id="GO:0005507">
    <property type="term" value="F:copper ion binding"/>
    <property type="evidence" value="ECO:0007669"/>
    <property type="project" value="InterPro"/>
</dbReference>
<keyword evidence="4 14" id="KW-0679">Respiratory chain</keyword>
<evidence type="ECO:0000256" key="14">
    <source>
        <dbReference type="RuleBase" id="RU000456"/>
    </source>
</evidence>
<evidence type="ECO:0000256" key="15">
    <source>
        <dbReference type="RuleBase" id="RU004024"/>
    </source>
</evidence>
<dbReference type="Pfam" id="PF02790">
    <property type="entry name" value="COX2_TM"/>
    <property type="match status" value="1"/>
</dbReference>
<comment type="catalytic activity">
    <reaction evidence="13 15">
        <text>4 Fe(II)-[cytochrome c] + O2 + 8 H(+)(in) = 4 Fe(III)-[cytochrome c] + 2 H2O + 4 H(+)(out)</text>
        <dbReference type="Rhea" id="RHEA:11436"/>
        <dbReference type="Rhea" id="RHEA-COMP:10350"/>
        <dbReference type="Rhea" id="RHEA-COMP:14399"/>
        <dbReference type="ChEBI" id="CHEBI:15377"/>
        <dbReference type="ChEBI" id="CHEBI:15378"/>
        <dbReference type="ChEBI" id="CHEBI:15379"/>
        <dbReference type="ChEBI" id="CHEBI:29033"/>
        <dbReference type="ChEBI" id="CHEBI:29034"/>
        <dbReference type="EC" id="7.1.1.9"/>
    </reaction>
</comment>
<dbReference type="InterPro" id="IPR036257">
    <property type="entry name" value="Cyt_c_oxidase_su2_TM_sf"/>
</dbReference>
<evidence type="ECO:0000256" key="7">
    <source>
        <dbReference type="ARBA" id="ARBA00022967"/>
    </source>
</evidence>
<evidence type="ECO:0000256" key="1">
    <source>
        <dbReference type="ARBA" id="ARBA00004141"/>
    </source>
</evidence>
<dbReference type="InterPro" id="IPR014222">
    <property type="entry name" value="Cyt_c_oxidase_su2"/>
</dbReference>
<evidence type="ECO:0000256" key="11">
    <source>
        <dbReference type="ARBA" id="ARBA00023136"/>
    </source>
</evidence>
<proteinExistence type="inferred from homology"/>
<gene>
    <name evidence="20" type="ordered locus">Cwoe_1910</name>
</gene>
<evidence type="ECO:0000256" key="8">
    <source>
        <dbReference type="ARBA" id="ARBA00022982"/>
    </source>
</evidence>
<organism evidence="20 21">
    <name type="scientific">Conexibacter woesei (strain DSM 14684 / CCUG 47730 / CIP 108061 / JCM 11494 / NBRC 100937 / ID131577)</name>
    <dbReference type="NCBI Taxonomy" id="469383"/>
    <lineage>
        <taxon>Bacteria</taxon>
        <taxon>Bacillati</taxon>
        <taxon>Actinomycetota</taxon>
        <taxon>Thermoleophilia</taxon>
        <taxon>Solirubrobacterales</taxon>
        <taxon>Conexibacteraceae</taxon>
        <taxon>Conexibacter</taxon>
    </lineage>
</organism>
<dbReference type="Gene3D" id="2.60.40.420">
    <property type="entry name" value="Cupredoxins - blue copper proteins"/>
    <property type="match status" value="1"/>
</dbReference>
<dbReference type="InterPro" id="IPR002429">
    <property type="entry name" value="CcO_II-like_C"/>
</dbReference>
<keyword evidence="10 15" id="KW-0186">Copper</keyword>
<accession>D3F356</accession>
<dbReference type="PROSITE" id="PS50857">
    <property type="entry name" value="COX2_CUA"/>
    <property type="match status" value="1"/>
</dbReference>
<dbReference type="PANTHER" id="PTHR22888:SF9">
    <property type="entry name" value="CYTOCHROME C OXIDASE SUBUNIT 2"/>
    <property type="match status" value="1"/>
</dbReference>
<feature type="transmembrane region" description="Helical" evidence="17">
    <location>
        <begin position="50"/>
        <end position="72"/>
    </location>
</feature>
<dbReference type="PROSITE" id="PS50999">
    <property type="entry name" value="COX2_TM"/>
    <property type="match status" value="1"/>
</dbReference>
<reference evidence="21" key="2">
    <citation type="submission" date="2010-01" db="EMBL/GenBank/DDBJ databases">
        <title>The complete genome of Conexibacter woesei DSM 14684.</title>
        <authorList>
            <consortium name="US DOE Joint Genome Institute (JGI-PGF)"/>
            <person name="Lucas S."/>
            <person name="Copeland A."/>
            <person name="Lapidus A."/>
            <person name="Glavina del Rio T."/>
            <person name="Dalin E."/>
            <person name="Tice H."/>
            <person name="Bruce D."/>
            <person name="Goodwin L."/>
            <person name="Pitluck S."/>
            <person name="Kyrpides N."/>
            <person name="Mavromatis K."/>
            <person name="Ivanova N."/>
            <person name="Mikhailova N."/>
            <person name="Chertkov O."/>
            <person name="Brettin T."/>
            <person name="Detter J.C."/>
            <person name="Han C."/>
            <person name="Larimer F."/>
            <person name="Land M."/>
            <person name="Hauser L."/>
            <person name="Markowitz V."/>
            <person name="Cheng J.-F."/>
            <person name="Hugenholtz P."/>
            <person name="Woyke T."/>
            <person name="Wu D."/>
            <person name="Pukall R."/>
            <person name="Steenblock K."/>
            <person name="Schneider S."/>
            <person name="Klenk H.-P."/>
            <person name="Eisen J.A."/>
        </authorList>
    </citation>
    <scope>NUCLEOTIDE SEQUENCE [LARGE SCALE GENOMIC DNA]</scope>
    <source>
        <strain evidence="21">DSM 14684 / CIP 108061 / JCM 11494 / NBRC 100937 / ID131577</strain>
    </source>
</reference>
<evidence type="ECO:0000256" key="17">
    <source>
        <dbReference type="SAM" id="Phobius"/>
    </source>
</evidence>
<dbReference type="AlphaFoldDB" id="D3F356"/>
<evidence type="ECO:0000259" key="19">
    <source>
        <dbReference type="PROSITE" id="PS50999"/>
    </source>
</evidence>
<evidence type="ECO:0000256" key="12">
    <source>
        <dbReference type="ARBA" id="ARBA00024688"/>
    </source>
</evidence>
<dbReference type="PROSITE" id="PS00078">
    <property type="entry name" value="COX2"/>
    <property type="match status" value="1"/>
</dbReference>
<evidence type="ECO:0000259" key="18">
    <source>
        <dbReference type="PROSITE" id="PS50857"/>
    </source>
</evidence>
<evidence type="ECO:0000256" key="5">
    <source>
        <dbReference type="ARBA" id="ARBA00022692"/>
    </source>
</evidence>
<dbReference type="NCBIfam" id="TIGR02866">
    <property type="entry name" value="CoxB"/>
    <property type="match status" value="1"/>
</dbReference>
<keyword evidence="11 17" id="KW-0472">Membrane</keyword>
<keyword evidence="8 14" id="KW-0249">Electron transport</keyword>
<dbReference type="EMBL" id="CP001854">
    <property type="protein sequence ID" value="ADB50336.1"/>
    <property type="molecule type" value="Genomic_DNA"/>
</dbReference>
<evidence type="ECO:0000313" key="20">
    <source>
        <dbReference type="EMBL" id="ADB50336.1"/>
    </source>
</evidence>